<evidence type="ECO:0000313" key="13">
    <source>
        <dbReference type="EMBL" id="KAK6170849.1"/>
    </source>
</evidence>
<dbReference type="GO" id="GO:0016579">
    <property type="term" value="P:protein deubiquitination"/>
    <property type="evidence" value="ECO:0007669"/>
    <property type="project" value="InterPro"/>
</dbReference>
<gene>
    <name evidence="13" type="ORF">SNE40_019145</name>
</gene>
<dbReference type="PROSITE" id="PS50957">
    <property type="entry name" value="JOSEPHIN"/>
    <property type="match status" value="1"/>
</dbReference>
<evidence type="ECO:0000256" key="3">
    <source>
        <dbReference type="ARBA" id="ARBA00012759"/>
    </source>
</evidence>
<comment type="caution">
    <text evidence="13">The sequence shown here is derived from an EMBL/GenBank/DDBJ whole genome shotgun (WGS) entry which is preliminary data.</text>
</comment>
<keyword evidence="7 11" id="KW-0378">Hydrolase</keyword>
<feature type="active site" evidence="11">
    <location>
        <position position="22"/>
    </location>
</feature>
<evidence type="ECO:0000256" key="9">
    <source>
        <dbReference type="ARBA" id="ARBA00069892"/>
    </source>
</evidence>
<dbReference type="Proteomes" id="UP001347796">
    <property type="component" value="Unassembled WGS sequence"/>
</dbReference>
<evidence type="ECO:0000256" key="4">
    <source>
        <dbReference type="ARBA" id="ARBA00022490"/>
    </source>
</evidence>
<evidence type="ECO:0000256" key="2">
    <source>
        <dbReference type="ARBA" id="ARBA00004514"/>
    </source>
</evidence>
<keyword evidence="5" id="KW-0645">Protease</keyword>
<feature type="active site" evidence="11">
    <location>
        <position position="127"/>
    </location>
</feature>
<dbReference type="GO" id="GO:0004843">
    <property type="term" value="F:cysteine-type deubiquitinase activity"/>
    <property type="evidence" value="ECO:0007669"/>
    <property type="project" value="UniProtKB-EC"/>
</dbReference>
<evidence type="ECO:0000256" key="10">
    <source>
        <dbReference type="ARBA" id="ARBA00077222"/>
    </source>
</evidence>
<evidence type="ECO:0000256" key="6">
    <source>
        <dbReference type="ARBA" id="ARBA00022786"/>
    </source>
</evidence>
<dbReference type="EC" id="3.4.19.12" evidence="3"/>
<reference evidence="13 14" key="1">
    <citation type="submission" date="2024-01" db="EMBL/GenBank/DDBJ databases">
        <title>The genome of the rayed Mediterranean limpet Patella caerulea (Linnaeus, 1758).</title>
        <authorList>
            <person name="Anh-Thu Weber A."/>
            <person name="Halstead-Nussloch G."/>
        </authorList>
    </citation>
    <scope>NUCLEOTIDE SEQUENCE [LARGE SCALE GENOMIC DNA]</scope>
    <source>
        <strain evidence="13">AATW-2023a</strain>
        <tissue evidence="13">Whole specimen</tissue>
    </source>
</reference>
<dbReference type="Gene3D" id="3.90.70.40">
    <property type="match status" value="1"/>
</dbReference>
<dbReference type="InterPro" id="IPR040053">
    <property type="entry name" value="JOSD1/2"/>
</dbReference>
<proteinExistence type="predicted"/>
<dbReference type="EMBL" id="JAZGQO010000014">
    <property type="protein sequence ID" value="KAK6170849.1"/>
    <property type="molecule type" value="Genomic_DNA"/>
</dbReference>
<dbReference type="PANTHER" id="PTHR13291:SF0">
    <property type="entry name" value="JOSEPHIN-LIKE PROTEIN"/>
    <property type="match status" value="1"/>
</dbReference>
<comment type="catalytic activity">
    <reaction evidence="1">
        <text>Thiol-dependent hydrolysis of ester, thioester, amide, peptide and isopeptide bonds formed by the C-terminal Gly of ubiquitin (a 76-residue protein attached to proteins as an intracellular targeting signal).</text>
        <dbReference type="EC" id="3.4.19.12"/>
    </reaction>
</comment>
<dbReference type="FunFam" id="3.90.70.40:FF:000003">
    <property type="entry name" value="josephin-2 isoform X1"/>
    <property type="match status" value="1"/>
</dbReference>
<dbReference type="AlphaFoldDB" id="A0AAN8P947"/>
<evidence type="ECO:0000256" key="1">
    <source>
        <dbReference type="ARBA" id="ARBA00000707"/>
    </source>
</evidence>
<keyword evidence="6" id="KW-0833">Ubl conjugation pathway</keyword>
<evidence type="ECO:0000256" key="7">
    <source>
        <dbReference type="ARBA" id="ARBA00022801"/>
    </source>
</evidence>
<comment type="subcellular location">
    <subcellularLocation>
        <location evidence="2">Cytoplasm</location>
        <location evidence="2">Cytosol</location>
    </subcellularLocation>
</comment>
<evidence type="ECO:0000256" key="11">
    <source>
        <dbReference type="PROSITE-ProRule" id="PRU00331"/>
    </source>
</evidence>
<evidence type="ECO:0000259" key="12">
    <source>
        <dbReference type="PROSITE" id="PS50957"/>
    </source>
</evidence>
<dbReference type="InterPro" id="IPR006155">
    <property type="entry name" value="Josephin"/>
</dbReference>
<feature type="active site" evidence="11">
    <location>
        <position position="142"/>
    </location>
</feature>
<feature type="domain" description="Josephin" evidence="12">
    <location>
        <begin position="9"/>
        <end position="190"/>
    </location>
</feature>
<name>A0AAN8P947_PATCE</name>
<dbReference type="SMART" id="SM01246">
    <property type="entry name" value="Josephin"/>
    <property type="match status" value="1"/>
</dbReference>
<evidence type="ECO:0000256" key="5">
    <source>
        <dbReference type="ARBA" id="ARBA00022670"/>
    </source>
</evidence>
<dbReference type="GO" id="GO:0006508">
    <property type="term" value="P:proteolysis"/>
    <property type="evidence" value="ECO:0007669"/>
    <property type="project" value="UniProtKB-KW"/>
</dbReference>
<accession>A0AAN8P947</accession>
<dbReference type="GO" id="GO:0005829">
    <property type="term" value="C:cytosol"/>
    <property type="evidence" value="ECO:0007669"/>
    <property type="project" value="UniProtKB-SubCell"/>
</dbReference>
<evidence type="ECO:0000256" key="8">
    <source>
        <dbReference type="ARBA" id="ARBA00058284"/>
    </source>
</evidence>
<protein>
    <recommendedName>
        <fullName evidence="9">Josephin-2</fullName>
        <ecNumber evidence="3">3.4.19.12</ecNumber>
    </recommendedName>
    <alternativeName>
        <fullName evidence="10">Josephin domain-containing protein 2</fullName>
    </alternativeName>
</protein>
<keyword evidence="14" id="KW-1185">Reference proteome</keyword>
<organism evidence="13 14">
    <name type="scientific">Patella caerulea</name>
    <name type="common">Rayed Mediterranean limpet</name>
    <dbReference type="NCBI Taxonomy" id="87958"/>
    <lineage>
        <taxon>Eukaryota</taxon>
        <taxon>Metazoa</taxon>
        <taxon>Spiralia</taxon>
        <taxon>Lophotrochozoa</taxon>
        <taxon>Mollusca</taxon>
        <taxon>Gastropoda</taxon>
        <taxon>Patellogastropoda</taxon>
        <taxon>Patelloidea</taxon>
        <taxon>Patellidae</taxon>
        <taxon>Patella</taxon>
    </lineage>
</organism>
<sequence length="201" mass="23238">MDSEKNGTDDMPYHEKQHKELCALHALNNLFQDKNPSDRFTKKDLDDICTKLSPDSFINPHRSFLGLGNYDVNVLMSAVQKKGCETVWFDKRKSINSLVFDKIVGFILNIPTDYKLGFVRIPLHRKHWITIRKLQGLYCNLDSKLESPETIGNEDEVKDFLKNQLEDINKELLLVVHSEVSDSGSWRKDSIEYSDNKINHA</sequence>
<evidence type="ECO:0000313" key="14">
    <source>
        <dbReference type="Proteomes" id="UP001347796"/>
    </source>
</evidence>
<dbReference type="Pfam" id="PF02099">
    <property type="entry name" value="Josephin"/>
    <property type="match status" value="1"/>
</dbReference>
<comment type="function">
    <text evidence="8">Cleaves 'Lys-63'-linked poly-ubiquitin chains, and with lesser efficiency 'Lys-48'-linked poly-ubiquitin chains (in vitro). May act as a deubiquitinating enzyme.</text>
</comment>
<dbReference type="PANTHER" id="PTHR13291">
    <property type="entry name" value="JOSEPHIN 1, 2"/>
    <property type="match status" value="1"/>
</dbReference>
<keyword evidence="4" id="KW-0963">Cytoplasm</keyword>